<comment type="caution">
    <text evidence="1">The sequence shown here is derived from an EMBL/GenBank/DDBJ whole genome shotgun (WGS) entry which is preliminary data.</text>
</comment>
<name>A0ACB9LNH7_9MYRT</name>
<evidence type="ECO:0000313" key="1">
    <source>
        <dbReference type="EMBL" id="KAI4312633.1"/>
    </source>
</evidence>
<dbReference type="EMBL" id="CM042890">
    <property type="protein sequence ID" value="KAI4312633.1"/>
    <property type="molecule type" value="Genomic_DNA"/>
</dbReference>
<reference evidence="2" key="1">
    <citation type="journal article" date="2023" name="Front. Plant Sci.">
        <title>Chromosomal-level genome assembly of Melastoma candidum provides insights into trichome evolution.</title>
        <authorList>
            <person name="Zhong Y."/>
            <person name="Wu W."/>
            <person name="Sun C."/>
            <person name="Zou P."/>
            <person name="Liu Y."/>
            <person name="Dai S."/>
            <person name="Zhou R."/>
        </authorList>
    </citation>
    <scope>NUCLEOTIDE SEQUENCE [LARGE SCALE GENOMIC DNA]</scope>
</reference>
<proteinExistence type="predicted"/>
<sequence length="72" mass="8129">MPCQIKDYDVILGMDWLMKCHAMMDCVRREILFEVSGQPAYTYAGESHQGDGIPLVAAVEAQRILRVGEKPF</sequence>
<protein>
    <submittedName>
        <fullName evidence="1">Uncharacterized protein</fullName>
    </submittedName>
</protein>
<dbReference type="Proteomes" id="UP001057402">
    <property type="component" value="Chromosome 11"/>
</dbReference>
<accession>A0ACB9LNH7</accession>
<organism evidence="1 2">
    <name type="scientific">Melastoma candidum</name>
    <dbReference type="NCBI Taxonomy" id="119954"/>
    <lineage>
        <taxon>Eukaryota</taxon>
        <taxon>Viridiplantae</taxon>
        <taxon>Streptophyta</taxon>
        <taxon>Embryophyta</taxon>
        <taxon>Tracheophyta</taxon>
        <taxon>Spermatophyta</taxon>
        <taxon>Magnoliopsida</taxon>
        <taxon>eudicotyledons</taxon>
        <taxon>Gunneridae</taxon>
        <taxon>Pentapetalae</taxon>
        <taxon>rosids</taxon>
        <taxon>malvids</taxon>
        <taxon>Myrtales</taxon>
        <taxon>Melastomataceae</taxon>
        <taxon>Melastomatoideae</taxon>
        <taxon>Melastomateae</taxon>
        <taxon>Melastoma</taxon>
    </lineage>
</organism>
<evidence type="ECO:0000313" key="2">
    <source>
        <dbReference type="Proteomes" id="UP001057402"/>
    </source>
</evidence>
<keyword evidence="2" id="KW-1185">Reference proteome</keyword>
<gene>
    <name evidence="1" type="ORF">MLD38_037435</name>
</gene>